<evidence type="ECO:0000256" key="7">
    <source>
        <dbReference type="ARBA" id="ARBA00023242"/>
    </source>
</evidence>
<dbReference type="Ensembl" id="ENSHCOT00000021974.1">
    <property type="protein sequence ID" value="ENSHCOP00000014378.1"/>
    <property type="gene ID" value="ENSHCOG00000017739.1"/>
</dbReference>
<proteinExistence type="predicted"/>
<dbReference type="STRING" id="109280.ENSHCOP00000014378"/>
<feature type="DNA-binding region" description="Homeobox" evidence="8">
    <location>
        <begin position="90"/>
        <end position="149"/>
    </location>
</feature>
<dbReference type="InterPro" id="IPR009057">
    <property type="entry name" value="Homeodomain-like_sf"/>
</dbReference>
<keyword evidence="5 8" id="KW-0371">Homeobox</keyword>
<reference evidence="12" key="1">
    <citation type="submission" date="2025-08" db="UniProtKB">
        <authorList>
            <consortium name="Ensembl"/>
        </authorList>
    </citation>
    <scope>IDENTIFICATION</scope>
</reference>
<keyword evidence="2" id="KW-0217">Developmental protein</keyword>
<dbReference type="GO" id="GO:0000981">
    <property type="term" value="F:DNA-binding transcription factor activity, RNA polymerase II-specific"/>
    <property type="evidence" value="ECO:0007669"/>
    <property type="project" value="InterPro"/>
</dbReference>
<feature type="domain" description="Homeobox" evidence="11">
    <location>
        <begin position="88"/>
        <end position="148"/>
    </location>
</feature>
<dbReference type="SMART" id="SM00389">
    <property type="entry name" value="HOX"/>
    <property type="match status" value="1"/>
</dbReference>
<feature type="compositionally biased region" description="Polar residues" evidence="10">
    <location>
        <begin position="37"/>
        <end position="46"/>
    </location>
</feature>
<evidence type="ECO:0000256" key="3">
    <source>
        <dbReference type="ARBA" id="ARBA00023015"/>
    </source>
</evidence>
<dbReference type="PROSITE" id="PS00027">
    <property type="entry name" value="HOMEOBOX_1"/>
    <property type="match status" value="1"/>
</dbReference>
<dbReference type="PROSITE" id="PS50071">
    <property type="entry name" value="HOMEOBOX_2"/>
    <property type="match status" value="1"/>
</dbReference>
<name>A0A3Q2YB00_HIPCM</name>
<dbReference type="GeneTree" id="ENSGT00940000160930"/>
<comment type="subcellular location">
    <subcellularLocation>
        <location evidence="1 8 9">Nucleus</location>
    </subcellularLocation>
</comment>
<keyword evidence="4 8" id="KW-0238">DNA-binding</keyword>
<dbReference type="Pfam" id="PF00046">
    <property type="entry name" value="Homeodomain"/>
    <property type="match status" value="1"/>
</dbReference>
<dbReference type="GO" id="GO:0005634">
    <property type="term" value="C:nucleus"/>
    <property type="evidence" value="ECO:0007669"/>
    <property type="project" value="UniProtKB-SubCell"/>
</dbReference>
<reference evidence="12" key="2">
    <citation type="submission" date="2025-09" db="UniProtKB">
        <authorList>
            <consortium name="Ensembl"/>
        </authorList>
    </citation>
    <scope>IDENTIFICATION</scope>
</reference>
<evidence type="ECO:0000256" key="4">
    <source>
        <dbReference type="ARBA" id="ARBA00023125"/>
    </source>
</evidence>
<evidence type="ECO:0000256" key="5">
    <source>
        <dbReference type="ARBA" id="ARBA00023155"/>
    </source>
</evidence>
<evidence type="ECO:0000256" key="10">
    <source>
        <dbReference type="SAM" id="MobiDB-lite"/>
    </source>
</evidence>
<dbReference type="SUPFAM" id="SSF46689">
    <property type="entry name" value="Homeodomain-like"/>
    <property type="match status" value="1"/>
</dbReference>
<evidence type="ECO:0000313" key="13">
    <source>
        <dbReference type="Proteomes" id="UP000264820"/>
    </source>
</evidence>
<feature type="region of interest" description="Disordered" evidence="10">
    <location>
        <begin position="1"/>
        <end position="46"/>
    </location>
</feature>
<evidence type="ECO:0000259" key="11">
    <source>
        <dbReference type="PROSITE" id="PS50071"/>
    </source>
</evidence>
<keyword evidence="13" id="KW-1185">Reference proteome</keyword>
<dbReference type="CDD" id="cd00086">
    <property type="entry name" value="homeodomain"/>
    <property type="match status" value="1"/>
</dbReference>
<organism evidence="12 13">
    <name type="scientific">Hippocampus comes</name>
    <name type="common">Tiger tail seahorse</name>
    <dbReference type="NCBI Taxonomy" id="109280"/>
    <lineage>
        <taxon>Eukaryota</taxon>
        <taxon>Metazoa</taxon>
        <taxon>Chordata</taxon>
        <taxon>Craniata</taxon>
        <taxon>Vertebrata</taxon>
        <taxon>Euteleostomi</taxon>
        <taxon>Actinopterygii</taxon>
        <taxon>Neopterygii</taxon>
        <taxon>Teleostei</taxon>
        <taxon>Neoteleostei</taxon>
        <taxon>Acanthomorphata</taxon>
        <taxon>Syngnathiaria</taxon>
        <taxon>Syngnathiformes</taxon>
        <taxon>Syngnathoidei</taxon>
        <taxon>Syngnathidae</taxon>
        <taxon>Hippocampus</taxon>
    </lineage>
</organism>
<dbReference type="InterPro" id="IPR020479">
    <property type="entry name" value="HD_metazoa"/>
</dbReference>
<accession>A0A3Q2YB00</accession>
<evidence type="ECO:0000256" key="1">
    <source>
        <dbReference type="ARBA" id="ARBA00004123"/>
    </source>
</evidence>
<protein>
    <submittedName>
        <fullName evidence="12">NK3 homeobox 1</fullName>
    </submittedName>
</protein>
<dbReference type="GO" id="GO:0030154">
    <property type="term" value="P:cell differentiation"/>
    <property type="evidence" value="ECO:0007669"/>
    <property type="project" value="TreeGrafter"/>
</dbReference>
<evidence type="ECO:0000256" key="9">
    <source>
        <dbReference type="RuleBase" id="RU000682"/>
    </source>
</evidence>
<dbReference type="PRINTS" id="PR00024">
    <property type="entry name" value="HOMEOBOX"/>
</dbReference>
<keyword evidence="6" id="KW-0804">Transcription</keyword>
<keyword evidence="3" id="KW-0805">Transcription regulation</keyword>
<dbReference type="PANTHER" id="PTHR24340:SF38">
    <property type="entry name" value="HOMEOBOX PROTEIN NKX-3.1"/>
    <property type="match status" value="1"/>
</dbReference>
<dbReference type="Proteomes" id="UP000264820">
    <property type="component" value="Unplaced"/>
</dbReference>
<dbReference type="PANTHER" id="PTHR24340">
    <property type="entry name" value="HOMEOBOX PROTEIN NKX"/>
    <property type="match status" value="1"/>
</dbReference>
<keyword evidence="7 8" id="KW-0539">Nucleus</keyword>
<dbReference type="InterPro" id="IPR017970">
    <property type="entry name" value="Homeobox_CS"/>
</dbReference>
<evidence type="ECO:0000256" key="2">
    <source>
        <dbReference type="ARBA" id="ARBA00022473"/>
    </source>
</evidence>
<dbReference type="InterPro" id="IPR001356">
    <property type="entry name" value="HD"/>
</dbReference>
<evidence type="ECO:0000256" key="8">
    <source>
        <dbReference type="PROSITE-ProRule" id="PRU00108"/>
    </source>
</evidence>
<dbReference type="GO" id="GO:0000978">
    <property type="term" value="F:RNA polymerase II cis-regulatory region sequence-specific DNA binding"/>
    <property type="evidence" value="ECO:0007669"/>
    <property type="project" value="TreeGrafter"/>
</dbReference>
<evidence type="ECO:0000256" key="6">
    <source>
        <dbReference type="ARBA" id="ARBA00023163"/>
    </source>
</evidence>
<evidence type="ECO:0000313" key="12">
    <source>
        <dbReference type="Ensembl" id="ENSHCOP00000014378.1"/>
    </source>
</evidence>
<dbReference type="InterPro" id="IPR050394">
    <property type="entry name" value="Homeobox_NK-like"/>
</dbReference>
<dbReference type="AlphaFoldDB" id="A0A3Q2YB00"/>
<dbReference type="Gene3D" id="1.10.10.60">
    <property type="entry name" value="Homeodomain-like"/>
    <property type="match status" value="1"/>
</dbReference>
<sequence>MCKETGVPGENPRRPGENILPNSQTGKLNSPLHENQDAPSFTPSICSLPTKTEPEVLRCPQLLRLFCSPSLDISCPGTSEPGGFASTEKPKRSRAAFTHLQVLELEKKFNHQKYLSAPERAHLAGMLRLTETQVKIWFQNRRYKTKRKQFEHSSRSCDPGLKTSPSKFLKEKSKVIGFRHLRGAIGLTW</sequence>